<reference evidence="2" key="1">
    <citation type="submission" date="2019-12" db="EMBL/GenBank/DDBJ databases">
        <authorList>
            <person name="Scholes J."/>
        </authorList>
    </citation>
    <scope>NUCLEOTIDE SEQUENCE</scope>
</reference>
<accession>A0A9N7NQR6</accession>
<dbReference type="PANTHER" id="PTHR36750:SF1">
    <property type="entry name" value="SEC-C MOTIF PROTEIN"/>
    <property type="match status" value="1"/>
</dbReference>
<dbReference type="AlphaFoldDB" id="A0A9N7NQR6"/>
<gene>
    <name evidence="2" type="ORF">SHERM_03035</name>
</gene>
<dbReference type="Proteomes" id="UP001153555">
    <property type="component" value="Unassembled WGS sequence"/>
</dbReference>
<comment type="caution">
    <text evidence="2">The sequence shown here is derived from an EMBL/GenBank/DDBJ whole genome shotgun (WGS) entry which is preliminary data.</text>
</comment>
<protein>
    <submittedName>
        <fullName evidence="2">Uncharacterized protein</fullName>
    </submittedName>
</protein>
<sequence>MLYLSLLAIYASCHSTAPSTHRWISSTPHLSASWMDKIKGLFTGSWGVASAETSDSFTLIRFVEKMNKAKKLKQFVVGKGSEAKFADTFEK</sequence>
<dbReference type="PANTHER" id="PTHR36750">
    <property type="entry name" value="SEC-C MOTIF PROTEIN"/>
    <property type="match status" value="1"/>
</dbReference>
<dbReference type="OrthoDB" id="432970at2759"/>
<evidence type="ECO:0000256" key="1">
    <source>
        <dbReference type="SAM" id="SignalP"/>
    </source>
</evidence>
<dbReference type="EMBL" id="CACSLK010030184">
    <property type="protein sequence ID" value="CAA0835889.1"/>
    <property type="molecule type" value="Genomic_DNA"/>
</dbReference>
<keyword evidence="3" id="KW-1185">Reference proteome</keyword>
<feature type="signal peptide" evidence="1">
    <location>
        <begin position="1"/>
        <end position="15"/>
    </location>
</feature>
<keyword evidence="1" id="KW-0732">Signal</keyword>
<organism evidence="2 3">
    <name type="scientific">Striga hermonthica</name>
    <name type="common">Purple witchweed</name>
    <name type="synonym">Buchnera hermonthica</name>
    <dbReference type="NCBI Taxonomy" id="68872"/>
    <lineage>
        <taxon>Eukaryota</taxon>
        <taxon>Viridiplantae</taxon>
        <taxon>Streptophyta</taxon>
        <taxon>Embryophyta</taxon>
        <taxon>Tracheophyta</taxon>
        <taxon>Spermatophyta</taxon>
        <taxon>Magnoliopsida</taxon>
        <taxon>eudicotyledons</taxon>
        <taxon>Gunneridae</taxon>
        <taxon>Pentapetalae</taxon>
        <taxon>asterids</taxon>
        <taxon>lamiids</taxon>
        <taxon>Lamiales</taxon>
        <taxon>Orobanchaceae</taxon>
        <taxon>Buchnereae</taxon>
        <taxon>Striga</taxon>
    </lineage>
</organism>
<feature type="chain" id="PRO_5040355046" evidence="1">
    <location>
        <begin position="16"/>
        <end position="91"/>
    </location>
</feature>
<evidence type="ECO:0000313" key="3">
    <source>
        <dbReference type="Proteomes" id="UP001153555"/>
    </source>
</evidence>
<evidence type="ECO:0000313" key="2">
    <source>
        <dbReference type="EMBL" id="CAA0835889.1"/>
    </source>
</evidence>
<name>A0A9N7NQR6_STRHE</name>
<proteinExistence type="predicted"/>